<dbReference type="Proteomes" id="UP000567067">
    <property type="component" value="Unassembled WGS sequence"/>
</dbReference>
<dbReference type="Pfam" id="PF12729">
    <property type="entry name" value="4HB_MCP_1"/>
    <property type="match status" value="1"/>
</dbReference>
<dbReference type="EMBL" id="JACJIP010000003">
    <property type="protein sequence ID" value="MBA9084210.1"/>
    <property type="molecule type" value="Genomic_DNA"/>
</dbReference>
<reference evidence="2 3" key="1">
    <citation type="submission" date="2020-08" db="EMBL/GenBank/DDBJ databases">
        <title>Genomic Encyclopedia of Type Strains, Phase III (KMG-III): the genomes of soil and plant-associated and newly described type strains.</title>
        <authorList>
            <person name="Whitman W."/>
        </authorList>
    </citation>
    <scope>NUCLEOTIDE SEQUENCE [LARGE SCALE GENOMIC DNA]</scope>
    <source>
        <strain evidence="2 3">CECT 8693</strain>
    </source>
</reference>
<accession>A0A7W3SQ61</accession>
<dbReference type="InterPro" id="IPR024478">
    <property type="entry name" value="HlyB_4HB_MCP"/>
</dbReference>
<gene>
    <name evidence="2" type="ORF">FHR92_000664</name>
</gene>
<sequence length="52" mass="5828">MNAKLEELNNSRLIPIVELEQIKSDMESTRSLANSYMDASDEAEVNNVLTSI</sequence>
<protein>
    <recommendedName>
        <fullName evidence="1">Chemotaxis methyl-accepting receptor HlyB-like 4HB MCP domain-containing protein</fullName>
    </recommendedName>
</protein>
<evidence type="ECO:0000313" key="2">
    <source>
        <dbReference type="EMBL" id="MBA9084210.1"/>
    </source>
</evidence>
<evidence type="ECO:0000313" key="3">
    <source>
        <dbReference type="Proteomes" id="UP000567067"/>
    </source>
</evidence>
<name>A0A7W3SQ61_9BACL</name>
<proteinExistence type="predicted"/>
<comment type="caution">
    <text evidence="2">The sequence shown here is derived from an EMBL/GenBank/DDBJ whole genome shotgun (WGS) entry which is preliminary data.</text>
</comment>
<dbReference type="AlphaFoldDB" id="A0A7W3SQ61"/>
<evidence type="ECO:0000259" key="1">
    <source>
        <dbReference type="Pfam" id="PF12729"/>
    </source>
</evidence>
<feature type="domain" description="Chemotaxis methyl-accepting receptor HlyB-like 4HB MCP" evidence="1">
    <location>
        <begin position="1"/>
        <end position="52"/>
    </location>
</feature>
<keyword evidence="3" id="KW-1185">Reference proteome</keyword>
<organism evidence="2 3">
    <name type="scientific">Fontibacillus solani</name>
    <dbReference type="NCBI Taxonomy" id="1572857"/>
    <lineage>
        <taxon>Bacteria</taxon>
        <taxon>Bacillati</taxon>
        <taxon>Bacillota</taxon>
        <taxon>Bacilli</taxon>
        <taxon>Bacillales</taxon>
        <taxon>Paenibacillaceae</taxon>
        <taxon>Fontibacillus</taxon>
    </lineage>
</organism>